<keyword evidence="2" id="KW-1185">Reference proteome</keyword>
<name>A0A4C1Y7X7_EUMVA</name>
<comment type="caution">
    <text evidence="1">The sequence shown here is derived from an EMBL/GenBank/DDBJ whole genome shotgun (WGS) entry which is preliminary data.</text>
</comment>
<dbReference type="OrthoDB" id="421276at2759"/>
<proteinExistence type="predicted"/>
<protein>
    <submittedName>
        <fullName evidence="1">Uncharacterized protein</fullName>
    </submittedName>
</protein>
<evidence type="ECO:0000313" key="2">
    <source>
        <dbReference type="Proteomes" id="UP000299102"/>
    </source>
</evidence>
<sequence length="112" mass="12393">MKPIYDDLSKDELLVRCVGGFTQNNNQSLNQLIRKITAKILPASSKIVNIAALVGSCYSPGALNRRKFYDSLSLNWPQVKTNGFSALSLWATPCAPRALTYCVIGYRLDMHG</sequence>
<organism evidence="1 2">
    <name type="scientific">Eumeta variegata</name>
    <name type="common">Bagworm moth</name>
    <name type="synonym">Eumeta japonica</name>
    <dbReference type="NCBI Taxonomy" id="151549"/>
    <lineage>
        <taxon>Eukaryota</taxon>
        <taxon>Metazoa</taxon>
        <taxon>Ecdysozoa</taxon>
        <taxon>Arthropoda</taxon>
        <taxon>Hexapoda</taxon>
        <taxon>Insecta</taxon>
        <taxon>Pterygota</taxon>
        <taxon>Neoptera</taxon>
        <taxon>Endopterygota</taxon>
        <taxon>Lepidoptera</taxon>
        <taxon>Glossata</taxon>
        <taxon>Ditrysia</taxon>
        <taxon>Tineoidea</taxon>
        <taxon>Psychidae</taxon>
        <taxon>Oiketicinae</taxon>
        <taxon>Eumeta</taxon>
    </lineage>
</organism>
<dbReference type="EMBL" id="BGZK01001129">
    <property type="protein sequence ID" value="GBP72008.1"/>
    <property type="molecule type" value="Genomic_DNA"/>
</dbReference>
<dbReference type="AlphaFoldDB" id="A0A4C1Y7X7"/>
<evidence type="ECO:0000313" key="1">
    <source>
        <dbReference type="EMBL" id="GBP72008.1"/>
    </source>
</evidence>
<accession>A0A4C1Y7X7</accession>
<gene>
    <name evidence="1" type="ORF">EVAR_38689_1</name>
</gene>
<dbReference type="Proteomes" id="UP000299102">
    <property type="component" value="Unassembled WGS sequence"/>
</dbReference>
<reference evidence="1 2" key="1">
    <citation type="journal article" date="2019" name="Commun. Biol.">
        <title>The bagworm genome reveals a unique fibroin gene that provides high tensile strength.</title>
        <authorList>
            <person name="Kono N."/>
            <person name="Nakamura H."/>
            <person name="Ohtoshi R."/>
            <person name="Tomita M."/>
            <person name="Numata K."/>
            <person name="Arakawa K."/>
        </authorList>
    </citation>
    <scope>NUCLEOTIDE SEQUENCE [LARGE SCALE GENOMIC DNA]</scope>
</reference>